<evidence type="ECO:0008006" key="4">
    <source>
        <dbReference type="Google" id="ProtNLM"/>
    </source>
</evidence>
<feature type="compositionally biased region" description="Low complexity" evidence="1">
    <location>
        <begin position="305"/>
        <end position="315"/>
    </location>
</feature>
<feature type="compositionally biased region" description="Basic and acidic residues" evidence="1">
    <location>
        <begin position="316"/>
        <end position="325"/>
    </location>
</feature>
<dbReference type="GO" id="GO:0008237">
    <property type="term" value="F:metallopeptidase activity"/>
    <property type="evidence" value="ECO:0007669"/>
    <property type="project" value="InterPro"/>
</dbReference>
<reference evidence="3" key="1">
    <citation type="submission" date="2018-12" db="EMBL/GenBank/DDBJ databases">
        <title>The complete genome of Metarhizium rileyi, a key fungal pathogen of Lepidoptera.</title>
        <authorList>
            <person name="Binneck E."/>
            <person name="Lastra C.C.L."/>
            <person name="Sosa-Gomez D.R."/>
        </authorList>
    </citation>
    <scope>NUCLEOTIDE SEQUENCE [LARGE SCALE GENOMIC DNA]</scope>
    <source>
        <strain evidence="3">Cep018-CH2</strain>
    </source>
</reference>
<dbReference type="EMBL" id="SBHS01000001">
    <property type="protein sequence ID" value="TWU78812.1"/>
    <property type="molecule type" value="Genomic_DNA"/>
</dbReference>
<evidence type="ECO:0000313" key="3">
    <source>
        <dbReference type="Proteomes" id="UP000317257"/>
    </source>
</evidence>
<dbReference type="Gene3D" id="3.40.390.10">
    <property type="entry name" value="Collagenase (Catalytic Domain)"/>
    <property type="match status" value="1"/>
</dbReference>
<dbReference type="AlphaFoldDB" id="A0A5C6GP86"/>
<dbReference type="Proteomes" id="UP000317257">
    <property type="component" value="Unassembled WGS sequence"/>
</dbReference>
<feature type="region of interest" description="Disordered" evidence="1">
    <location>
        <begin position="287"/>
        <end position="340"/>
    </location>
</feature>
<comment type="caution">
    <text evidence="2">The sequence shown here is derived from an EMBL/GenBank/DDBJ whole genome shotgun (WGS) entry which is preliminary data.</text>
</comment>
<feature type="region of interest" description="Disordered" evidence="1">
    <location>
        <begin position="134"/>
        <end position="195"/>
    </location>
</feature>
<feature type="compositionally biased region" description="Low complexity" evidence="1">
    <location>
        <begin position="135"/>
        <end position="158"/>
    </location>
</feature>
<accession>A0A5C6GP86</accession>
<feature type="compositionally biased region" description="Polar residues" evidence="1">
    <location>
        <begin position="163"/>
        <end position="173"/>
    </location>
</feature>
<organism evidence="2 3">
    <name type="scientific">Metarhizium rileyi (strain RCEF 4871)</name>
    <name type="common">Nomuraea rileyi</name>
    <dbReference type="NCBI Taxonomy" id="1649241"/>
    <lineage>
        <taxon>Eukaryota</taxon>
        <taxon>Fungi</taxon>
        <taxon>Dikarya</taxon>
        <taxon>Ascomycota</taxon>
        <taxon>Pezizomycotina</taxon>
        <taxon>Sordariomycetes</taxon>
        <taxon>Hypocreomycetidae</taxon>
        <taxon>Hypocreales</taxon>
        <taxon>Clavicipitaceae</taxon>
        <taxon>Metarhizium</taxon>
    </lineage>
</organism>
<evidence type="ECO:0000256" key="1">
    <source>
        <dbReference type="SAM" id="MobiDB-lite"/>
    </source>
</evidence>
<gene>
    <name evidence="2" type="ORF">ED733_007271</name>
</gene>
<protein>
    <recommendedName>
        <fullName evidence="4">Metalloprotease MEP1</fullName>
    </recommendedName>
</protein>
<dbReference type="SUPFAM" id="SSF55486">
    <property type="entry name" value="Metalloproteases ('zincins'), catalytic domain"/>
    <property type="match status" value="1"/>
</dbReference>
<evidence type="ECO:0000313" key="2">
    <source>
        <dbReference type="EMBL" id="TWU78812.1"/>
    </source>
</evidence>
<dbReference type="InterPro" id="IPR024079">
    <property type="entry name" value="MetalloPept_cat_dom_sf"/>
</dbReference>
<name>A0A5C6GP86_METRR</name>
<proteinExistence type="predicted"/>
<sequence>MPFCTSPLSSGLPPGAATVSPVLTRPLEDNVAQTVVEEMNTFLVKARIRYSLEAVKRTDDARCAERMGNDVVMDQFKSDIRQGNLSTFNVLYLPKDGKYGMNGRCYETQPGVHVGFSLNGRDACVVSINTLPDDNGQSPVGNSSGVGNNNGQNSAVQNIPRGKNNNGQKSPFQNIPDGRDNNDNSLGLNRPDSDVGQAIGLRVTTTHEMGHWLNLPHVDGQRRRQVSTDGIFGRFSSIFTRQSDGDVGNVMEKSTVDGKRYKFNDAQIARMRGAALTRLKNQNVPIDGLNFSPVPPQNQGPQRVTKGGKTAGATTPRKEGPRKGADVMGSDSKAPARQGS</sequence>